<proteinExistence type="predicted"/>
<name>A0ABT8ZYV3_9SPHN</name>
<keyword evidence="2" id="KW-1185">Reference proteome</keyword>
<evidence type="ECO:0000313" key="1">
    <source>
        <dbReference type="EMBL" id="MDO7842756.1"/>
    </source>
</evidence>
<protein>
    <submittedName>
        <fullName evidence="1">Uncharacterized protein</fullName>
    </submittedName>
</protein>
<organism evidence="1 2">
    <name type="scientific">Sphingomonas immobilis</name>
    <dbReference type="NCBI Taxonomy" id="3063997"/>
    <lineage>
        <taxon>Bacteria</taxon>
        <taxon>Pseudomonadati</taxon>
        <taxon>Pseudomonadota</taxon>
        <taxon>Alphaproteobacteria</taxon>
        <taxon>Sphingomonadales</taxon>
        <taxon>Sphingomonadaceae</taxon>
        <taxon>Sphingomonas</taxon>
    </lineage>
</organism>
<reference evidence="1" key="1">
    <citation type="submission" date="2023-07" db="EMBL/GenBank/DDBJ databases">
        <authorList>
            <person name="Kim M.K."/>
        </authorList>
    </citation>
    <scope>NUCLEOTIDE SEQUENCE</scope>
    <source>
        <strain evidence="1">CA1-15</strain>
    </source>
</reference>
<evidence type="ECO:0000313" key="2">
    <source>
        <dbReference type="Proteomes" id="UP001176468"/>
    </source>
</evidence>
<dbReference type="Proteomes" id="UP001176468">
    <property type="component" value="Unassembled WGS sequence"/>
</dbReference>
<dbReference type="EMBL" id="JAUQSZ010000006">
    <property type="protein sequence ID" value="MDO7842756.1"/>
    <property type="molecule type" value="Genomic_DNA"/>
</dbReference>
<accession>A0ABT8ZYV3</accession>
<sequence>MTDLPYRPFESCAAVRETGERFLARTLPKEEWTHEAHLSTTLWLIRDRPDIDVDARIAGLISAYNASVGGVNDATQGYHDTITRCFIAGVRACLRDRPEGEPLVEAVNALLASPAGRRDWPLRFYSEARLMSVEARLGFMEPDLQPLPR</sequence>
<dbReference type="RefSeq" id="WP_304561211.1">
    <property type="nucleotide sequence ID" value="NZ_JAUQSZ010000006.1"/>
</dbReference>
<comment type="caution">
    <text evidence="1">The sequence shown here is derived from an EMBL/GenBank/DDBJ whole genome shotgun (WGS) entry which is preliminary data.</text>
</comment>
<gene>
    <name evidence="1" type="ORF">Q5H94_10490</name>
</gene>